<dbReference type="KEGG" id="zga:ZOBELLIA_390"/>
<dbReference type="EMBL" id="FP476056">
    <property type="protein sequence ID" value="CAZ94463.1"/>
    <property type="molecule type" value="Genomic_DNA"/>
</dbReference>
<gene>
    <name evidence="1" type="ordered locus">zobellia_390</name>
</gene>
<dbReference type="HOGENOM" id="CLU_3067868_0_0_10"/>
<reference evidence="2" key="1">
    <citation type="submission" date="2009-07" db="EMBL/GenBank/DDBJ databases">
        <title>Complete genome sequence of Zobellia galactanivorans Dsij.</title>
        <authorList>
            <consortium name="Genoscope - CEA"/>
        </authorList>
    </citation>
    <scope>NUCLEOTIDE SEQUENCE [LARGE SCALE GENOMIC DNA]</scope>
    <source>
        <strain evidence="2">DSM 12802 / CCUG 47099 / CIP 106680 / NCIMB 13871 / Dsij</strain>
    </source>
</reference>
<organism evidence="1 2">
    <name type="scientific">Zobellia galactanivorans (strain DSM 12802 / CCUG 47099 / CIP 106680 / NCIMB 13871 / Dsij)</name>
    <dbReference type="NCBI Taxonomy" id="63186"/>
    <lineage>
        <taxon>Bacteria</taxon>
        <taxon>Pseudomonadati</taxon>
        <taxon>Bacteroidota</taxon>
        <taxon>Flavobacteriia</taxon>
        <taxon>Flavobacteriales</taxon>
        <taxon>Flavobacteriaceae</taxon>
        <taxon>Zobellia</taxon>
    </lineage>
</organism>
<dbReference type="AlphaFoldDB" id="G0L0V7"/>
<sequence length="53" mass="6072">MFLDNAMKTITKVTRTVLVKYRIRDLFVIPNGGGAGMKFWAHLAKLGKIWHNI</sequence>
<dbReference type="STRING" id="63186.ZOBELLIA_390"/>
<keyword evidence="2" id="KW-1185">Reference proteome</keyword>
<evidence type="ECO:0000313" key="2">
    <source>
        <dbReference type="Proteomes" id="UP000008898"/>
    </source>
</evidence>
<reference evidence="1 2" key="2">
    <citation type="journal article" date="2012" name="Environ. Microbiol.">
        <title>Characterization of the first alginolytic operons in a marine bacterium: from their emergence in marine Flavobacteriia to their independent transfers to marine Proteobacteria and human gut Bacteroides.</title>
        <authorList>
            <person name="Thomas F."/>
            <person name="Barbeyron T."/>
            <person name="Tonon T."/>
            <person name="Genicot S."/>
            <person name="Czjzek M."/>
            <person name="Michel G."/>
        </authorList>
    </citation>
    <scope>NUCLEOTIDE SEQUENCE [LARGE SCALE GENOMIC DNA]</scope>
    <source>
        <strain evidence="2">DSM 12802 / CCUG 47099 / CIP 106680 / NCIMB 13871 / Dsij</strain>
    </source>
</reference>
<name>G0L0V7_ZOBGA</name>
<evidence type="ECO:0000313" key="1">
    <source>
        <dbReference type="EMBL" id="CAZ94463.1"/>
    </source>
</evidence>
<protein>
    <submittedName>
        <fullName evidence="1">Uncharacterized protein</fullName>
    </submittedName>
</protein>
<dbReference type="Proteomes" id="UP000008898">
    <property type="component" value="Chromosome"/>
</dbReference>
<proteinExistence type="predicted"/>
<accession>G0L0V7</accession>